<evidence type="ECO:0000313" key="2">
    <source>
        <dbReference type="EMBL" id="SIT31475.1"/>
    </source>
</evidence>
<protein>
    <submittedName>
        <fullName evidence="2">Putative phage abortive infection protein</fullName>
    </submittedName>
</protein>
<keyword evidence="3" id="KW-1185">Reference proteome</keyword>
<gene>
    <name evidence="2" type="ORF">SAMN05421788_110187</name>
</gene>
<dbReference type="AlphaFoldDB" id="A0A173MA97"/>
<proteinExistence type="predicted"/>
<evidence type="ECO:0000313" key="3">
    <source>
        <dbReference type="Proteomes" id="UP000186917"/>
    </source>
</evidence>
<evidence type="ECO:0000256" key="1">
    <source>
        <dbReference type="SAM" id="Phobius"/>
    </source>
</evidence>
<name>A0A173MA97_9BACT</name>
<dbReference type="KEGG" id="fln:FLA_0443"/>
<organism evidence="2 3">
    <name type="scientific">Filimonas lacunae</name>
    <dbReference type="NCBI Taxonomy" id="477680"/>
    <lineage>
        <taxon>Bacteria</taxon>
        <taxon>Pseudomonadati</taxon>
        <taxon>Bacteroidota</taxon>
        <taxon>Chitinophagia</taxon>
        <taxon>Chitinophagales</taxon>
        <taxon>Chitinophagaceae</taxon>
        <taxon>Filimonas</taxon>
    </lineage>
</organism>
<dbReference type="Pfam" id="PF16872">
    <property type="entry name" value="putAbiC"/>
    <property type="match status" value="1"/>
</dbReference>
<keyword evidence="1" id="KW-1133">Transmembrane helix</keyword>
<feature type="transmembrane region" description="Helical" evidence="1">
    <location>
        <begin position="48"/>
        <end position="69"/>
    </location>
</feature>
<dbReference type="InterPro" id="IPR031709">
    <property type="entry name" value="PutAbiC"/>
</dbReference>
<keyword evidence="1" id="KW-0472">Membrane</keyword>
<dbReference type="EMBL" id="FTOR01000010">
    <property type="protein sequence ID" value="SIT31475.1"/>
    <property type="molecule type" value="Genomic_DNA"/>
</dbReference>
<accession>A0A173MA97</accession>
<dbReference type="STRING" id="477680.SAMN05421788_110187"/>
<keyword evidence="1" id="KW-0812">Transmembrane</keyword>
<feature type="transmembrane region" description="Helical" evidence="1">
    <location>
        <begin position="89"/>
        <end position="111"/>
    </location>
</feature>
<reference evidence="3" key="1">
    <citation type="submission" date="2017-01" db="EMBL/GenBank/DDBJ databases">
        <authorList>
            <person name="Varghese N."/>
            <person name="Submissions S."/>
        </authorList>
    </citation>
    <scope>NUCLEOTIDE SEQUENCE [LARGE SCALE GENOMIC DNA]</scope>
    <source>
        <strain evidence="3">DSM 21054</strain>
    </source>
</reference>
<sequence length="418" mass="49397">MVEILRSLIFGKFQINSESFYTAACMNKEEQKKTLAQRIVKFIEDNKTLSVVSVIVFIWMLCTIAFPFIMNRVFHDKDIRTNGPVGDFIGGTTAPWISMLCAFLTFVAFYVQYRANQLQKQELAKQQADSDKERVEARFFELLRLHKENVAAMSTWSRGGRVNGKACFPELLKEFANIYRVVFHYWNEEGKTKLPGHPAKLAFWILFFGISEEGQLFYRNRYLGYENRGRVRQIIKAFEVWSGGKSAEDWHIYEKELNLDIKVYRRFEGHSSQLGTYLRHLFQTAHYITTSKHDISVEDRYELMKILRAQLSVEEQMLLYYNAYAMYDKEWYQIFTKYRLIKNIHLPNIIPNFPSPKTVYAEDMIKLHLSTGRKLFEHQGNIIMEEMAWRVKNPVLAKKLEDDYRESIRKKNVSLLRV</sequence>
<dbReference type="Proteomes" id="UP000186917">
    <property type="component" value="Unassembled WGS sequence"/>
</dbReference>